<proteinExistence type="predicted"/>
<dbReference type="EMBL" id="KB207112">
    <property type="protein sequence ID" value="ELP84670.1"/>
    <property type="molecule type" value="Genomic_DNA"/>
</dbReference>
<accession>A0A0A1TYN0</accession>
<sequence length="272" mass="31184">MGNISATKVRTNQLAQKIDYLSYDVSVEKEVKLSLTPQPPTPRTMKKMKLIHSRSDQLLTPTHNLFKKSKTNGLSPKIKTNHILPTNSEIQIEQPFETKEAEYTQLLTQNTNSTNLELIFYSSFDGFDPRDFRNKVACHSKMIFLFVTKQQDIFGFYQEDVIPTSSVNSVLNVTSHNFFLVGQKNKWESPSFLFRSPKCMACEDKSFTLHDDRSPLFLSCFSAFWVRKSGDINFNLCFKDYYLAANSSKNPLTGRAFSDHLKCDKVIALKCN</sequence>
<organism evidence="1 2">
    <name type="scientific">Entamoeba invadens IP1</name>
    <dbReference type="NCBI Taxonomy" id="370355"/>
    <lineage>
        <taxon>Eukaryota</taxon>
        <taxon>Amoebozoa</taxon>
        <taxon>Evosea</taxon>
        <taxon>Archamoebae</taxon>
        <taxon>Mastigamoebida</taxon>
        <taxon>Entamoebidae</taxon>
        <taxon>Entamoeba</taxon>
    </lineage>
</organism>
<keyword evidence="2" id="KW-1185">Reference proteome</keyword>
<dbReference type="Proteomes" id="UP000014680">
    <property type="component" value="Unassembled WGS sequence"/>
</dbReference>
<dbReference type="AlphaFoldDB" id="A0A0A1TYN0"/>
<reference evidence="1 2" key="1">
    <citation type="submission" date="2012-10" db="EMBL/GenBank/DDBJ databases">
        <authorList>
            <person name="Zafar N."/>
            <person name="Inman J."/>
            <person name="Hall N."/>
            <person name="Lorenzi H."/>
            <person name="Caler E."/>
        </authorList>
    </citation>
    <scope>NUCLEOTIDE SEQUENCE [LARGE SCALE GENOMIC DNA]</scope>
    <source>
        <strain evidence="1 2">IP1</strain>
    </source>
</reference>
<protein>
    <recommendedName>
        <fullName evidence="3">TLDc domain-containing protein</fullName>
    </recommendedName>
</protein>
<name>A0A0A1TYN0_ENTIV</name>
<evidence type="ECO:0000313" key="1">
    <source>
        <dbReference type="EMBL" id="ELP84670.1"/>
    </source>
</evidence>
<dbReference type="VEuPathDB" id="AmoebaDB:EIN_173450"/>
<dbReference type="RefSeq" id="XP_004184016.1">
    <property type="nucleotide sequence ID" value="XM_004183968.1"/>
</dbReference>
<evidence type="ECO:0000313" key="2">
    <source>
        <dbReference type="Proteomes" id="UP000014680"/>
    </source>
</evidence>
<dbReference type="KEGG" id="eiv:EIN_173450"/>
<dbReference type="GeneID" id="14883501"/>
<gene>
    <name evidence="1" type="ORF">EIN_173450</name>
</gene>
<evidence type="ECO:0008006" key="3">
    <source>
        <dbReference type="Google" id="ProtNLM"/>
    </source>
</evidence>